<dbReference type="RefSeq" id="WP_380857499.1">
    <property type="nucleotide sequence ID" value="NZ_JBHRXV010000003.1"/>
</dbReference>
<gene>
    <name evidence="3" type="primary">mlaD</name>
    <name evidence="3" type="ORF">ACFOMD_04540</name>
</gene>
<keyword evidence="1" id="KW-1133">Transmembrane helix</keyword>
<dbReference type="PANTHER" id="PTHR33371:SF4">
    <property type="entry name" value="INTERMEMBRANE PHOSPHOLIPID TRANSPORT SYSTEM BINDING PROTEIN MLAD"/>
    <property type="match status" value="1"/>
</dbReference>
<reference evidence="4" key="1">
    <citation type="journal article" date="2019" name="Int. J. Syst. Evol. Microbiol.">
        <title>The Global Catalogue of Microorganisms (GCM) 10K type strain sequencing project: providing services to taxonomists for standard genome sequencing and annotation.</title>
        <authorList>
            <consortium name="The Broad Institute Genomics Platform"/>
            <consortium name="The Broad Institute Genome Sequencing Center for Infectious Disease"/>
            <person name="Wu L."/>
            <person name="Ma J."/>
        </authorList>
    </citation>
    <scope>NUCLEOTIDE SEQUENCE [LARGE SCALE GENOMIC DNA]</scope>
    <source>
        <strain evidence="4">KCTC 42644</strain>
    </source>
</reference>
<evidence type="ECO:0000313" key="4">
    <source>
        <dbReference type="Proteomes" id="UP001595615"/>
    </source>
</evidence>
<accession>A0ABV7X6Q5</accession>
<name>A0ABV7X6Q5_9SPHN</name>
<dbReference type="Pfam" id="PF02470">
    <property type="entry name" value="MlaD"/>
    <property type="match status" value="1"/>
</dbReference>
<dbReference type="Proteomes" id="UP001595615">
    <property type="component" value="Unassembled WGS sequence"/>
</dbReference>
<sequence length="168" mass="17387">MRALFKDNIVEALIGALVLLVAVWFVTFAYARTERGGVSGGYTISARFPNTSGVSVGTDVRVSGLKVGTVSEETLDTQTYQAVLKLTIDPTVKLPLDTSAAITSEGILGGNYISLAPGGDPEMLAAGDEITETQGAIDMMSLIGSVINRTGGAESSDETAAEDAEPAQ</sequence>
<dbReference type="InterPro" id="IPR003399">
    <property type="entry name" value="Mce/MlaD"/>
</dbReference>
<organism evidence="3 4">
    <name type="scientific">Sphingoaurantiacus capsulatus</name>
    <dbReference type="NCBI Taxonomy" id="1771310"/>
    <lineage>
        <taxon>Bacteria</taxon>
        <taxon>Pseudomonadati</taxon>
        <taxon>Pseudomonadota</taxon>
        <taxon>Alphaproteobacteria</taxon>
        <taxon>Sphingomonadales</taxon>
        <taxon>Sphingosinicellaceae</taxon>
        <taxon>Sphingoaurantiacus</taxon>
    </lineage>
</organism>
<keyword evidence="1" id="KW-0812">Transmembrane</keyword>
<protein>
    <submittedName>
        <fullName evidence="3">Outer membrane lipid asymmetry maintenance protein MlaD</fullName>
    </submittedName>
</protein>
<dbReference type="NCBIfam" id="TIGR04430">
    <property type="entry name" value="OM_asym_MlaD"/>
    <property type="match status" value="1"/>
</dbReference>
<evidence type="ECO:0000259" key="2">
    <source>
        <dbReference type="Pfam" id="PF02470"/>
    </source>
</evidence>
<evidence type="ECO:0000256" key="1">
    <source>
        <dbReference type="SAM" id="Phobius"/>
    </source>
</evidence>
<comment type="caution">
    <text evidence="3">The sequence shown here is derived from an EMBL/GenBank/DDBJ whole genome shotgun (WGS) entry which is preliminary data.</text>
</comment>
<proteinExistence type="predicted"/>
<feature type="domain" description="Mce/MlaD" evidence="2">
    <location>
        <begin position="41"/>
        <end position="118"/>
    </location>
</feature>
<dbReference type="EMBL" id="JBHRXV010000003">
    <property type="protein sequence ID" value="MFC3711825.1"/>
    <property type="molecule type" value="Genomic_DNA"/>
</dbReference>
<keyword evidence="1" id="KW-0472">Membrane</keyword>
<dbReference type="InterPro" id="IPR052336">
    <property type="entry name" value="MlaD_Phospholipid_Transporter"/>
</dbReference>
<dbReference type="InterPro" id="IPR030970">
    <property type="entry name" value="ABC_MlaD"/>
</dbReference>
<evidence type="ECO:0000313" key="3">
    <source>
        <dbReference type="EMBL" id="MFC3711825.1"/>
    </source>
</evidence>
<feature type="transmembrane region" description="Helical" evidence="1">
    <location>
        <begin position="12"/>
        <end position="31"/>
    </location>
</feature>
<dbReference type="PANTHER" id="PTHR33371">
    <property type="entry name" value="INTERMEMBRANE PHOSPHOLIPID TRANSPORT SYSTEM BINDING PROTEIN MLAD-RELATED"/>
    <property type="match status" value="1"/>
</dbReference>
<keyword evidence="4" id="KW-1185">Reference proteome</keyword>